<name>A0AAD5PU70_9CRUS</name>
<protein>
    <submittedName>
        <fullName evidence="1">Uncharacterized protein</fullName>
    </submittedName>
</protein>
<proteinExistence type="predicted"/>
<gene>
    <name evidence="1" type="ORF">GHT06_014781</name>
</gene>
<sequence>MLGCWRPGTNHSWTIGKLQTVRLLAALGFVNTYTVVPVSQGTFPFCFVCLLG</sequence>
<evidence type="ECO:0000313" key="1">
    <source>
        <dbReference type="EMBL" id="KAI9558028.1"/>
    </source>
</evidence>
<reference evidence="1 2" key="1">
    <citation type="submission" date="2022-05" db="EMBL/GenBank/DDBJ databases">
        <title>A multi-omics perspective on studying reproductive biology in Daphnia sinensis.</title>
        <authorList>
            <person name="Jia J."/>
        </authorList>
    </citation>
    <scope>NUCLEOTIDE SEQUENCE [LARGE SCALE GENOMIC DNA]</scope>
    <source>
        <strain evidence="1 2">WSL</strain>
    </source>
</reference>
<dbReference type="EMBL" id="WJBH02000005">
    <property type="protein sequence ID" value="KAI9558028.1"/>
    <property type="molecule type" value="Genomic_DNA"/>
</dbReference>
<keyword evidence="2" id="KW-1185">Reference proteome</keyword>
<evidence type="ECO:0000313" key="2">
    <source>
        <dbReference type="Proteomes" id="UP000820818"/>
    </source>
</evidence>
<comment type="caution">
    <text evidence="1">The sequence shown here is derived from an EMBL/GenBank/DDBJ whole genome shotgun (WGS) entry which is preliminary data.</text>
</comment>
<dbReference type="Proteomes" id="UP000820818">
    <property type="component" value="Linkage Group LG5"/>
</dbReference>
<organism evidence="1 2">
    <name type="scientific">Daphnia sinensis</name>
    <dbReference type="NCBI Taxonomy" id="1820382"/>
    <lineage>
        <taxon>Eukaryota</taxon>
        <taxon>Metazoa</taxon>
        <taxon>Ecdysozoa</taxon>
        <taxon>Arthropoda</taxon>
        <taxon>Crustacea</taxon>
        <taxon>Branchiopoda</taxon>
        <taxon>Diplostraca</taxon>
        <taxon>Cladocera</taxon>
        <taxon>Anomopoda</taxon>
        <taxon>Daphniidae</taxon>
        <taxon>Daphnia</taxon>
        <taxon>Daphnia similis group</taxon>
    </lineage>
</organism>
<dbReference type="AlphaFoldDB" id="A0AAD5PU70"/>
<accession>A0AAD5PU70</accession>